<accession>A0ABR7GFU0</accession>
<comment type="caution">
    <text evidence="8">The sequence shown here is derived from an EMBL/GenBank/DDBJ whole genome shotgun (WGS) entry which is preliminary data.</text>
</comment>
<feature type="domain" description="Bacterial alpha-L-rhamnosidase N-terminal" evidence="5">
    <location>
        <begin position="137"/>
        <end position="268"/>
    </location>
</feature>
<dbReference type="Pfam" id="PF05592">
    <property type="entry name" value="Bac_rhamnosid"/>
    <property type="match status" value="1"/>
</dbReference>
<dbReference type="Pfam" id="PF08531">
    <property type="entry name" value="Bac_rhamnosid_N"/>
    <property type="match status" value="1"/>
</dbReference>
<feature type="domain" description="Alpha-L-rhamnosidase C-terminal" evidence="7">
    <location>
        <begin position="785"/>
        <end position="856"/>
    </location>
</feature>
<dbReference type="InterPro" id="IPR035398">
    <property type="entry name" value="Bac_rhamnosid_C"/>
</dbReference>
<dbReference type="PANTHER" id="PTHR33307:SF6">
    <property type="entry name" value="ALPHA-RHAMNOSIDASE (EUROFUNG)-RELATED"/>
    <property type="match status" value="1"/>
</dbReference>
<dbReference type="InterPro" id="IPR035396">
    <property type="entry name" value="Bac_rhamnosid6H"/>
</dbReference>
<sequence>MEIYALQVNHLSNPLGYALGKGKLSFSWKVKEAKGKAQKYARLRIAADEVMQEILFDSGEDREANSLGYKIDFKTEPRTRYYWTLELASDADEVTVSAPQFFETAKMDEAWIGRWITCAAEQARHPYFVQDIAAKEEVAKARLYVCGLGLYEAYWNDEKIGNEYLTPYQNNYNRWVQYQTYDVTEQVKDGGKLRILLGNGWYGGRFGFSAHEEKGYFGNAKKLIAEVVVTYADGTEEIIGTDETWQIERSRITYASIYDGEQVDQTLEDLAVEPVILCRTFEELAAAGKTDGQMVDDISQPEKDEQIPRGHLTARYSLPVVVHEQMQPQELIHTPKGEEVFDMGQNFAGIFTLRVHEARGTKIHIQTGEVLQDGCFYNENLRTAKSEYIYICGGGEKVIQPHFTFYGYRYVKVTGVSNLKTEDFTGLALYSDVAYTGDITTGHKLVNQLISNVRWGMKGNFVDVPTDCPQRDERMGWTGDTQVFSPTATFYGDTYAFYRKYLHDMYTEQIDLEGMVPDVVPSVGVHTCACVWGDAACIIPWNMYKFYGDEQILADQYESMKAWVEYIRRLDGDDHGWRHVFHYGDWLALDNPSGKADEVMGGTEEGYIANIYYAASAEIVAKAAEVLGKEDDAKEYNELAKREFAEVKKEYFSQTGRCCIKTQTGLLLALKYGLSDNVALTRDMLKKLFTANDNKLQTGFTGMPIMCPTLSDNGMNDLAYTLLLNEEYPGWLHEILLGATTVWERWNSLDEEGHISSTGMNSLNHYSYGSVVEWVYRYVLGFRVDEADPGAKHLNIAPSYNWNLKEAAGNFDSAAGNYKVAWKIVDPTQVSLSVQVPFDASADIVLADAVEDTYADKENPLFADVCDGVCHVGSGTYEITYQVKTALKKSYSTYSTVRELRSNAAIVKDLGEKMGLDRMPTQMMDMSLRDIMEKYAGAAGMGTEMLDQLDQVLARF</sequence>
<dbReference type="SUPFAM" id="SSF48208">
    <property type="entry name" value="Six-hairpin glycosidases"/>
    <property type="match status" value="1"/>
</dbReference>
<dbReference type="Proteomes" id="UP000643810">
    <property type="component" value="Unassembled WGS sequence"/>
</dbReference>
<feature type="domain" description="Alpha-L-rhamnosidase six-hairpin glycosidase" evidence="6">
    <location>
        <begin position="436"/>
        <end position="779"/>
    </location>
</feature>
<dbReference type="Pfam" id="PF25788">
    <property type="entry name" value="Ig_Rha78A_N"/>
    <property type="match status" value="1"/>
</dbReference>
<dbReference type="PANTHER" id="PTHR33307">
    <property type="entry name" value="ALPHA-RHAMNOSIDASE (EUROFUNG)"/>
    <property type="match status" value="1"/>
</dbReference>
<protein>
    <recommendedName>
        <fullName evidence="2">alpha-L-rhamnosidase</fullName>
        <ecNumber evidence="2">3.2.1.40</ecNumber>
    </recommendedName>
</protein>
<evidence type="ECO:0000313" key="8">
    <source>
        <dbReference type="EMBL" id="MBC5686315.1"/>
    </source>
</evidence>
<evidence type="ECO:0000259" key="7">
    <source>
        <dbReference type="Pfam" id="PF17390"/>
    </source>
</evidence>
<dbReference type="InterPro" id="IPR013783">
    <property type="entry name" value="Ig-like_fold"/>
</dbReference>
<evidence type="ECO:0000259" key="4">
    <source>
        <dbReference type="Pfam" id="PF05592"/>
    </source>
</evidence>
<dbReference type="PIRSF" id="PIRSF010631">
    <property type="entry name" value="A-rhamnsds"/>
    <property type="match status" value="1"/>
</dbReference>
<proteinExistence type="predicted"/>
<dbReference type="Gene3D" id="2.60.40.10">
    <property type="entry name" value="Immunoglobulins"/>
    <property type="match status" value="1"/>
</dbReference>
<dbReference type="EC" id="3.2.1.40" evidence="2"/>
<evidence type="ECO:0000259" key="5">
    <source>
        <dbReference type="Pfam" id="PF08531"/>
    </source>
</evidence>
<dbReference type="InterPro" id="IPR008928">
    <property type="entry name" value="6-hairpin_glycosidase_sf"/>
</dbReference>
<reference evidence="8 9" key="1">
    <citation type="submission" date="2020-08" db="EMBL/GenBank/DDBJ databases">
        <title>Genome public.</title>
        <authorList>
            <person name="Liu C."/>
            <person name="Sun Q."/>
        </authorList>
    </citation>
    <scope>NUCLEOTIDE SEQUENCE [LARGE SCALE GENOMIC DNA]</scope>
    <source>
        <strain evidence="8 9">NSJ-9</strain>
    </source>
</reference>
<evidence type="ECO:0000256" key="1">
    <source>
        <dbReference type="ARBA" id="ARBA00001445"/>
    </source>
</evidence>
<dbReference type="Gene3D" id="2.60.420.10">
    <property type="entry name" value="Maltose phosphorylase, domain 3"/>
    <property type="match status" value="1"/>
</dbReference>
<organism evidence="8 9">
    <name type="scientific">Roseburia lenta</name>
    <dbReference type="NCBI Taxonomy" id="2763061"/>
    <lineage>
        <taxon>Bacteria</taxon>
        <taxon>Bacillati</taxon>
        <taxon>Bacillota</taxon>
        <taxon>Clostridia</taxon>
        <taxon>Lachnospirales</taxon>
        <taxon>Lachnospiraceae</taxon>
        <taxon>Roseburia</taxon>
    </lineage>
</organism>
<dbReference type="InterPro" id="IPR012341">
    <property type="entry name" value="6hp_glycosidase-like_sf"/>
</dbReference>
<dbReference type="InterPro" id="IPR016007">
    <property type="entry name" value="Alpha_rhamnosid"/>
</dbReference>
<keyword evidence="9" id="KW-1185">Reference proteome</keyword>
<evidence type="ECO:0000259" key="6">
    <source>
        <dbReference type="Pfam" id="PF17389"/>
    </source>
</evidence>
<dbReference type="InterPro" id="IPR008902">
    <property type="entry name" value="Rhamnosid_concanavalin"/>
</dbReference>
<dbReference type="RefSeq" id="WP_118280565.1">
    <property type="nucleotide sequence ID" value="NZ_JACOPG010000002.1"/>
</dbReference>
<dbReference type="InterPro" id="IPR013737">
    <property type="entry name" value="Bac_rhamnosid_N"/>
</dbReference>
<evidence type="ECO:0000256" key="3">
    <source>
        <dbReference type="ARBA" id="ARBA00022801"/>
    </source>
</evidence>
<dbReference type="Pfam" id="PF17389">
    <property type="entry name" value="Bac_rhamnosid6H"/>
    <property type="match status" value="1"/>
</dbReference>
<dbReference type="GO" id="GO:0016787">
    <property type="term" value="F:hydrolase activity"/>
    <property type="evidence" value="ECO:0007669"/>
    <property type="project" value="UniProtKB-KW"/>
</dbReference>
<comment type="catalytic activity">
    <reaction evidence="1">
        <text>Hydrolysis of terminal non-reducing alpha-L-rhamnose residues in alpha-L-rhamnosides.</text>
        <dbReference type="EC" id="3.2.1.40"/>
    </reaction>
</comment>
<dbReference type="EMBL" id="JACOPG010000002">
    <property type="protein sequence ID" value="MBC5686315.1"/>
    <property type="molecule type" value="Genomic_DNA"/>
</dbReference>
<evidence type="ECO:0000313" key="9">
    <source>
        <dbReference type="Proteomes" id="UP000643810"/>
    </source>
</evidence>
<name>A0ABR7GFU0_9FIRM</name>
<gene>
    <name evidence="8" type="ORF">H8R94_06790</name>
</gene>
<feature type="domain" description="Alpha-L-rhamnosidase concanavalin-like" evidence="4">
    <location>
        <begin position="333"/>
        <end position="429"/>
    </location>
</feature>
<keyword evidence="3 8" id="KW-0378">Hydrolase</keyword>
<dbReference type="Gene3D" id="2.60.120.260">
    <property type="entry name" value="Galactose-binding domain-like"/>
    <property type="match status" value="2"/>
</dbReference>
<dbReference type="Gene3D" id="1.50.10.10">
    <property type="match status" value="1"/>
</dbReference>
<dbReference type="Pfam" id="PF17390">
    <property type="entry name" value="Bac_rhamnosid_C"/>
    <property type="match status" value="1"/>
</dbReference>
<evidence type="ECO:0000256" key="2">
    <source>
        <dbReference type="ARBA" id="ARBA00012652"/>
    </source>
</evidence>